<dbReference type="InParanoid" id="A0A5C3NNC1"/>
<evidence type="ECO:0000259" key="2">
    <source>
        <dbReference type="Pfam" id="PF18721"/>
    </source>
</evidence>
<dbReference type="EMBL" id="ML212356">
    <property type="protein sequence ID" value="TFK78734.1"/>
    <property type="molecule type" value="Genomic_DNA"/>
</dbReference>
<sequence length="490" mass="55704">MIGAEVMVAPFKACFNPDCPDRGKPLGGDRKDYQGHLYTRRRGVLPIRIMTLYCRGCKTTYRPNYYVANASRPDAQRKYYGGIPEALEVTEHYYVESELVRLFRAQIAFAQTSGENVAHIYNLGLAGTLDSHPHPLPAAVVWNSFYLYSLLLYACHHTQSSLIVPHHGDQADRFTAALEARNLQIMGTGQPEWAHACDECEKIIAPERLKACVMDGINIGHPRCNVYHCTERLRSPRDRFCPEHSSNANFCAIAGCSEPVTGKMRTCELPAHRDYEVQKREQGKAYYRLKQRLEGRSLASIIRSASALSRKLTHNEQLMVCCCGIVIGRATFYEAESVSNAKRFIYVTFPPHYPRGRPSFIFFDNNCQLLRHLLANDDTTFDDIGLPVDVFHALTKHKDSDEFCALNCNPAAFPELRKGGEWVFNSSAAEQANVWFGKFLPIVREMGEVRYNFFLDEVIMMRNEERVKVLDKRGARPRLVPLEELQLPKA</sequence>
<dbReference type="Pfam" id="PF18721">
    <property type="entry name" value="CxC6"/>
    <property type="match status" value="1"/>
</dbReference>
<organism evidence="3 4">
    <name type="scientific">Polyporus arcularius HHB13444</name>
    <dbReference type="NCBI Taxonomy" id="1314778"/>
    <lineage>
        <taxon>Eukaryota</taxon>
        <taxon>Fungi</taxon>
        <taxon>Dikarya</taxon>
        <taxon>Basidiomycota</taxon>
        <taxon>Agaricomycotina</taxon>
        <taxon>Agaricomycetes</taxon>
        <taxon>Polyporales</taxon>
        <taxon>Polyporaceae</taxon>
        <taxon>Polyporus</taxon>
    </lineage>
</organism>
<dbReference type="AlphaFoldDB" id="A0A5C3NNC1"/>
<keyword evidence="4" id="KW-1185">Reference proteome</keyword>
<dbReference type="InterPro" id="IPR040898">
    <property type="entry name" value="CxC6"/>
</dbReference>
<dbReference type="STRING" id="1314778.A0A5C3NNC1"/>
<accession>A0A5C3NNC1</accession>
<dbReference type="InterPro" id="IPR041539">
    <property type="entry name" value="CxC5"/>
</dbReference>
<protein>
    <recommendedName>
        <fullName evidence="5">CxC5 like cysteine cluster associated with KDZ domain-containing protein</fullName>
    </recommendedName>
</protein>
<name>A0A5C3NNC1_9APHY</name>
<reference evidence="3 4" key="1">
    <citation type="journal article" date="2019" name="Nat. Ecol. Evol.">
        <title>Megaphylogeny resolves global patterns of mushroom evolution.</title>
        <authorList>
            <person name="Varga T."/>
            <person name="Krizsan K."/>
            <person name="Foldi C."/>
            <person name="Dima B."/>
            <person name="Sanchez-Garcia M."/>
            <person name="Sanchez-Ramirez S."/>
            <person name="Szollosi G.J."/>
            <person name="Szarkandi J.G."/>
            <person name="Papp V."/>
            <person name="Albert L."/>
            <person name="Andreopoulos W."/>
            <person name="Angelini C."/>
            <person name="Antonin V."/>
            <person name="Barry K.W."/>
            <person name="Bougher N.L."/>
            <person name="Buchanan P."/>
            <person name="Buyck B."/>
            <person name="Bense V."/>
            <person name="Catcheside P."/>
            <person name="Chovatia M."/>
            <person name="Cooper J."/>
            <person name="Damon W."/>
            <person name="Desjardin D."/>
            <person name="Finy P."/>
            <person name="Geml J."/>
            <person name="Haridas S."/>
            <person name="Hughes K."/>
            <person name="Justo A."/>
            <person name="Karasinski D."/>
            <person name="Kautmanova I."/>
            <person name="Kiss B."/>
            <person name="Kocsube S."/>
            <person name="Kotiranta H."/>
            <person name="LaButti K.M."/>
            <person name="Lechner B.E."/>
            <person name="Liimatainen K."/>
            <person name="Lipzen A."/>
            <person name="Lukacs Z."/>
            <person name="Mihaltcheva S."/>
            <person name="Morgado L.N."/>
            <person name="Niskanen T."/>
            <person name="Noordeloos M.E."/>
            <person name="Ohm R.A."/>
            <person name="Ortiz-Santana B."/>
            <person name="Ovrebo C."/>
            <person name="Racz N."/>
            <person name="Riley R."/>
            <person name="Savchenko A."/>
            <person name="Shiryaev A."/>
            <person name="Soop K."/>
            <person name="Spirin V."/>
            <person name="Szebenyi C."/>
            <person name="Tomsovsky M."/>
            <person name="Tulloss R.E."/>
            <person name="Uehling J."/>
            <person name="Grigoriev I.V."/>
            <person name="Vagvolgyi C."/>
            <person name="Papp T."/>
            <person name="Martin F.M."/>
            <person name="Miettinen O."/>
            <person name="Hibbett D.S."/>
            <person name="Nagy L.G."/>
        </authorList>
    </citation>
    <scope>NUCLEOTIDE SEQUENCE [LARGE SCALE GENOMIC DNA]</scope>
    <source>
        <strain evidence="3 4">HHB13444</strain>
    </source>
</reference>
<gene>
    <name evidence="3" type="ORF">K466DRAFT_506824</name>
</gene>
<feature type="domain" description="CxC5 like cysteine cluster associated with KDZ" evidence="1">
    <location>
        <begin position="3"/>
        <end position="123"/>
    </location>
</feature>
<dbReference type="Proteomes" id="UP000308197">
    <property type="component" value="Unassembled WGS sequence"/>
</dbReference>
<proteinExistence type="predicted"/>
<evidence type="ECO:0000313" key="3">
    <source>
        <dbReference type="EMBL" id="TFK78734.1"/>
    </source>
</evidence>
<evidence type="ECO:0000313" key="4">
    <source>
        <dbReference type="Proteomes" id="UP000308197"/>
    </source>
</evidence>
<feature type="domain" description="CxC6 like cysteine cluster associated with KDZ" evidence="2">
    <location>
        <begin position="213"/>
        <end position="276"/>
    </location>
</feature>
<evidence type="ECO:0008006" key="5">
    <source>
        <dbReference type="Google" id="ProtNLM"/>
    </source>
</evidence>
<dbReference type="Pfam" id="PF18718">
    <property type="entry name" value="CxC5"/>
    <property type="match status" value="1"/>
</dbReference>
<evidence type="ECO:0000259" key="1">
    <source>
        <dbReference type="Pfam" id="PF18718"/>
    </source>
</evidence>